<dbReference type="AlphaFoldDB" id="A0A2P2MUJ8"/>
<name>A0A2P2MUJ8_RHIMU</name>
<protein>
    <submittedName>
        <fullName evidence="1">Uncharacterized protein MANES_15G192700</fullName>
    </submittedName>
</protein>
<sequence length="88" mass="10016">MMMAVMKRKAKIISEETFGRRQASTQFVCRLFSLPVPSGQSHGQRDEPSNYTTVPNYLEQRQVQKLLLLGRQGSGTSTIFKQVWLSIP</sequence>
<organism evidence="1">
    <name type="scientific">Rhizophora mucronata</name>
    <name type="common">Asiatic mangrove</name>
    <dbReference type="NCBI Taxonomy" id="61149"/>
    <lineage>
        <taxon>Eukaryota</taxon>
        <taxon>Viridiplantae</taxon>
        <taxon>Streptophyta</taxon>
        <taxon>Embryophyta</taxon>
        <taxon>Tracheophyta</taxon>
        <taxon>Spermatophyta</taxon>
        <taxon>Magnoliopsida</taxon>
        <taxon>eudicotyledons</taxon>
        <taxon>Gunneridae</taxon>
        <taxon>Pentapetalae</taxon>
        <taxon>rosids</taxon>
        <taxon>fabids</taxon>
        <taxon>Malpighiales</taxon>
        <taxon>Rhizophoraceae</taxon>
        <taxon>Rhizophora</taxon>
    </lineage>
</organism>
<accession>A0A2P2MUJ8</accession>
<dbReference type="EMBL" id="GGEC01053405">
    <property type="protein sequence ID" value="MBX33889.1"/>
    <property type="molecule type" value="Transcribed_RNA"/>
</dbReference>
<evidence type="ECO:0000313" key="1">
    <source>
        <dbReference type="EMBL" id="MBX33889.1"/>
    </source>
</evidence>
<proteinExistence type="predicted"/>
<reference evidence="1" key="1">
    <citation type="submission" date="2018-02" db="EMBL/GenBank/DDBJ databases">
        <title>Rhizophora mucronata_Transcriptome.</title>
        <authorList>
            <person name="Meera S.P."/>
            <person name="Sreeshan A."/>
            <person name="Augustine A."/>
        </authorList>
    </citation>
    <scope>NUCLEOTIDE SEQUENCE</scope>
    <source>
        <tissue evidence="1">Leaf</tissue>
    </source>
</reference>